<organism evidence="4 5">
    <name type="scientific">Euphydryas editha</name>
    <name type="common">Edith's checkerspot</name>
    <dbReference type="NCBI Taxonomy" id="104508"/>
    <lineage>
        <taxon>Eukaryota</taxon>
        <taxon>Metazoa</taxon>
        <taxon>Ecdysozoa</taxon>
        <taxon>Arthropoda</taxon>
        <taxon>Hexapoda</taxon>
        <taxon>Insecta</taxon>
        <taxon>Pterygota</taxon>
        <taxon>Neoptera</taxon>
        <taxon>Endopterygota</taxon>
        <taxon>Lepidoptera</taxon>
        <taxon>Glossata</taxon>
        <taxon>Ditrysia</taxon>
        <taxon>Papilionoidea</taxon>
        <taxon>Nymphalidae</taxon>
        <taxon>Nymphalinae</taxon>
        <taxon>Euphydryas</taxon>
    </lineage>
</organism>
<feature type="compositionally biased region" description="Basic and acidic residues" evidence="2">
    <location>
        <begin position="715"/>
        <end position="727"/>
    </location>
</feature>
<dbReference type="PANTHER" id="PTHR13384">
    <property type="entry name" value="G PATCH DOMAIN-CONTAINING PROTEIN 1"/>
    <property type="match status" value="1"/>
</dbReference>
<reference evidence="4" key="1">
    <citation type="submission" date="2022-03" db="EMBL/GenBank/DDBJ databases">
        <authorList>
            <person name="Tunstrom K."/>
        </authorList>
    </citation>
    <scope>NUCLEOTIDE SEQUENCE</scope>
</reference>
<dbReference type="PANTHER" id="PTHR13384:SF19">
    <property type="entry name" value="G PATCH DOMAIN-CONTAINING PROTEIN 1"/>
    <property type="match status" value="1"/>
</dbReference>
<feature type="region of interest" description="Disordered" evidence="2">
    <location>
        <begin position="700"/>
        <end position="875"/>
    </location>
</feature>
<dbReference type="GO" id="GO:0003723">
    <property type="term" value="F:RNA binding"/>
    <property type="evidence" value="ECO:0007669"/>
    <property type="project" value="TreeGrafter"/>
</dbReference>
<comment type="caution">
    <text evidence="4">The sequence shown here is derived from an EMBL/GenBank/DDBJ whole genome shotgun (WGS) entry which is preliminary data.</text>
</comment>
<dbReference type="Proteomes" id="UP001153954">
    <property type="component" value="Unassembled WGS sequence"/>
</dbReference>
<dbReference type="GO" id="GO:0005634">
    <property type="term" value="C:nucleus"/>
    <property type="evidence" value="ECO:0007669"/>
    <property type="project" value="TreeGrafter"/>
</dbReference>
<feature type="compositionally biased region" description="Polar residues" evidence="2">
    <location>
        <begin position="109"/>
        <end position="119"/>
    </location>
</feature>
<sequence>MSSDESDEENVIRYGTPLDPFEEDEVPSKRKFQQQPDQYAVDEHGRRRFHGAFTGGFSAGYGNTVGTPEGWAPSSFKSSRSEKAQISNQRPEDFMDEEDRSEYGIAPRNLQTKSEFSGQKRTHQGFHDGPIPGEPVLGQLLRAVHETAAVKMLRKMGWKEGQGVGGRLTRSDKKRAKDQHKVYGCYMPPEMRQENKEESEESTDSEFEYETLFAPDDYEPYILQRKNDRFGLGYKGLSRHSVLGNLVGEYGDAGNSRSHLVMKEKGKKVSIRGQAFGVGAFEADDDDVYATHDMSHYDFEIGGATEKTEKKKAQDKSSNVLEGFVKASKPLPSIPNYPPPALPRDFVPAPAGVRRSRFDVTEAPQRDQGLGRHELTAEARGALLGETPLPETKEHIPETQTQETNLSKILGKSIDFVTQNTLKDKEKDTDFISIKDTGKDINVFKPFVSDPKKQARYEQYLKDKESGKESDRITGDTEREGDRLSEWERNREMIEFEQAAKLYRPLSGIMGDRFTHASEPDEGALNPLTAVAKSSINYGLATPEQIEAAKIGAYGTITRKETKWRPEALVCKRFNVPEIGERSEPKKDVKSKISYSIFSYMESSVHDKESFTKEQSKFSGSKSLNVDKQNKIDKPVEVKTQVTKPVSTEMNTGPNKRMTVAELFMKESEKDLQTKNKETEVVQTIEKFDRMDLYKSIFLSDSENEEINEETPSTDYKDFIDKPKNVERNTSPPRGIFANIDFDELNSWKRHSENKTSNTNDKSDQKTTDELSKINDNSKEKLDTTDRVQKLGADDSILPEAVYGPKIPENLQKRLEEMPENNFKPVFRRKDERDLDESSSSDSWVEAKVKTKKEKKKKSKKHKSKKKSKHKKKDR</sequence>
<feature type="region of interest" description="Disordered" evidence="2">
    <location>
        <begin position="461"/>
        <end position="483"/>
    </location>
</feature>
<evidence type="ECO:0000313" key="5">
    <source>
        <dbReference type="Proteomes" id="UP001153954"/>
    </source>
</evidence>
<feature type="region of interest" description="Disordered" evidence="2">
    <location>
        <begin position="1"/>
        <end position="132"/>
    </location>
</feature>
<keyword evidence="5" id="KW-1185">Reference proteome</keyword>
<gene>
    <name evidence="4" type="ORF">EEDITHA_LOCUS12773</name>
</gene>
<dbReference type="PROSITE" id="PS50174">
    <property type="entry name" value="G_PATCH"/>
    <property type="match status" value="1"/>
</dbReference>
<dbReference type="Pfam" id="PF07713">
    <property type="entry name" value="DUF1604"/>
    <property type="match status" value="1"/>
</dbReference>
<dbReference type="Pfam" id="PF01585">
    <property type="entry name" value="G-patch"/>
    <property type="match status" value="1"/>
</dbReference>
<feature type="compositionally biased region" description="Basic and acidic residues" evidence="2">
    <location>
        <begin position="761"/>
        <end position="793"/>
    </location>
</feature>
<evidence type="ECO:0000313" key="4">
    <source>
        <dbReference type="EMBL" id="CAH2097568.1"/>
    </source>
</evidence>
<comment type="similarity">
    <text evidence="1">Belongs to the GPATCH1 family.</text>
</comment>
<name>A0AAU9UEG2_EUPED</name>
<evidence type="ECO:0000256" key="2">
    <source>
        <dbReference type="SAM" id="MobiDB-lite"/>
    </source>
</evidence>
<dbReference type="AlphaFoldDB" id="A0AAU9UEG2"/>
<feature type="domain" description="G-patch" evidence="3">
    <location>
        <begin position="145"/>
        <end position="165"/>
    </location>
</feature>
<dbReference type="InterPro" id="IPR011666">
    <property type="entry name" value="DUF1604"/>
</dbReference>
<evidence type="ECO:0000259" key="3">
    <source>
        <dbReference type="PROSITE" id="PS50174"/>
    </source>
</evidence>
<dbReference type="InterPro" id="IPR000467">
    <property type="entry name" value="G_patch_dom"/>
</dbReference>
<dbReference type="Pfam" id="PF26093">
    <property type="entry name" value="HTH_TGH"/>
    <property type="match status" value="1"/>
</dbReference>
<dbReference type="EMBL" id="CAKOGL010000018">
    <property type="protein sequence ID" value="CAH2097568.1"/>
    <property type="molecule type" value="Genomic_DNA"/>
</dbReference>
<dbReference type="GO" id="GO:0006397">
    <property type="term" value="P:mRNA processing"/>
    <property type="evidence" value="ECO:0007669"/>
    <property type="project" value="InterPro"/>
</dbReference>
<accession>A0AAU9UEG2</accession>
<feature type="compositionally biased region" description="Basic residues" evidence="2">
    <location>
        <begin position="850"/>
        <end position="875"/>
    </location>
</feature>
<evidence type="ECO:0000256" key="1">
    <source>
        <dbReference type="ARBA" id="ARBA00008600"/>
    </source>
</evidence>
<protein>
    <recommendedName>
        <fullName evidence="3">G-patch domain-containing protein</fullName>
    </recommendedName>
</protein>
<proteinExistence type="inferred from homology"/>